<feature type="compositionally biased region" description="Acidic residues" evidence="1">
    <location>
        <begin position="129"/>
        <end position="141"/>
    </location>
</feature>
<feature type="region of interest" description="Disordered" evidence="1">
    <location>
        <begin position="186"/>
        <end position="210"/>
    </location>
</feature>
<organism evidence="2 3">
    <name type="scientific">Protopolystoma xenopodis</name>
    <dbReference type="NCBI Taxonomy" id="117903"/>
    <lineage>
        <taxon>Eukaryota</taxon>
        <taxon>Metazoa</taxon>
        <taxon>Spiralia</taxon>
        <taxon>Lophotrochozoa</taxon>
        <taxon>Platyhelminthes</taxon>
        <taxon>Monogenea</taxon>
        <taxon>Polyopisthocotylea</taxon>
        <taxon>Polystomatidea</taxon>
        <taxon>Polystomatidae</taxon>
        <taxon>Protopolystoma</taxon>
    </lineage>
</organism>
<dbReference type="EMBL" id="CAAALY010047819">
    <property type="protein sequence ID" value="VEL20740.1"/>
    <property type="molecule type" value="Genomic_DNA"/>
</dbReference>
<feature type="compositionally biased region" description="Low complexity" evidence="1">
    <location>
        <begin position="19"/>
        <end position="28"/>
    </location>
</feature>
<evidence type="ECO:0000313" key="2">
    <source>
        <dbReference type="EMBL" id="VEL20740.1"/>
    </source>
</evidence>
<evidence type="ECO:0000313" key="3">
    <source>
        <dbReference type="Proteomes" id="UP000784294"/>
    </source>
</evidence>
<reference evidence="2" key="1">
    <citation type="submission" date="2018-11" db="EMBL/GenBank/DDBJ databases">
        <authorList>
            <consortium name="Pathogen Informatics"/>
        </authorList>
    </citation>
    <scope>NUCLEOTIDE SEQUENCE</scope>
</reference>
<feature type="region of interest" description="Disordered" evidence="1">
    <location>
        <begin position="120"/>
        <end position="144"/>
    </location>
</feature>
<feature type="compositionally biased region" description="Low complexity" evidence="1">
    <location>
        <begin position="84"/>
        <end position="94"/>
    </location>
</feature>
<feature type="compositionally biased region" description="Basic and acidic residues" evidence="1">
    <location>
        <begin position="54"/>
        <end position="72"/>
    </location>
</feature>
<comment type="caution">
    <text evidence="2">The sequence shown here is derived from an EMBL/GenBank/DDBJ whole genome shotgun (WGS) entry which is preliminary data.</text>
</comment>
<feature type="region of interest" description="Disordered" evidence="1">
    <location>
        <begin position="1"/>
        <end position="103"/>
    </location>
</feature>
<name>A0A3S5BDW6_9PLAT</name>
<proteinExistence type="predicted"/>
<gene>
    <name evidence="2" type="ORF">PXEA_LOCUS14180</name>
</gene>
<feature type="compositionally biased region" description="Polar residues" evidence="1">
    <location>
        <begin position="73"/>
        <end position="83"/>
    </location>
</feature>
<keyword evidence="3" id="KW-1185">Reference proteome</keyword>
<dbReference type="Proteomes" id="UP000784294">
    <property type="component" value="Unassembled WGS sequence"/>
</dbReference>
<evidence type="ECO:0000256" key="1">
    <source>
        <dbReference type="SAM" id="MobiDB-lite"/>
    </source>
</evidence>
<protein>
    <submittedName>
        <fullName evidence="2">Uncharacterized protein</fullName>
    </submittedName>
</protein>
<accession>A0A3S5BDW6</accession>
<sequence length="367" mass="41283">MSGSPVAKRSRSALCQPQSSASGSIMSEESGRLRVSASLRLTDTNQERVAFGSDTKDSSLSEHRQVDFRHDQQQSTHLRSLQTSPVSSPSPGVPQHANHDQKQPKNYQYNQHFRIRQSAYHSHSGNSDASEDDHAENEIDGDALKTVSFRTSTCTDQTPMTKRLIRLGQNSGERVDLARFRSDSSITRQASVAPRQPGISSGRKIDPASEGVEDDLVVEEERGVNTSCDERHFRLVNSKRSLQDFEANHREWVGLMNEKERLVNRPILEVVSEWSGDETIIKANEDQSRHDWRHSIRQLANANADKNECACVLEGKLCVEESGDKDDEEEVLFSDHISSKTNNHRYSDIRDCPLIPCLRPIRPLKGE</sequence>
<dbReference type="AlphaFoldDB" id="A0A3S5BDW6"/>